<reference evidence="6" key="1">
    <citation type="journal article" date="2020" name="mSystems">
        <title>Genome- and Community-Level Interaction Insights into Carbon Utilization and Element Cycling Functions of Hydrothermarchaeota in Hydrothermal Sediment.</title>
        <authorList>
            <person name="Zhou Z."/>
            <person name="Liu Y."/>
            <person name="Xu W."/>
            <person name="Pan J."/>
            <person name="Luo Z.H."/>
            <person name="Li M."/>
        </authorList>
    </citation>
    <scope>NUCLEOTIDE SEQUENCE [LARGE SCALE GENOMIC DNA]</scope>
    <source>
        <strain evidence="6">SpSt-477</strain>
    </source>
</reference>
<keyword evidence="4" id="KW-0051">Antiviral defense</keyword>
<dbReference type="SUPFAM" id="SSF158568">
    <property type="entry name" value="AF1862-like"/>
    <property type="match status" value="1"/>
</dbReference>
<evidence type="ECO:0000256" key="1">
    <source>
        <dbReference type="ARBA" id="ARBA00004496"/>
    </source>
</evidence>
<comment type="caution">
    <text evidence="6">The sequence shown here is derived from an EMBL/GenBank/DDBJ whole genome shotgun (WGS) entry which is preliminary data.</text>
</comment>
<accession>A0A7C4RTI8</accession>
<dbReference type="AlphaFoldDB" id="A0A7C4RTI8"/>
<comment type="subcellular location">
    <subcellularLocation>
        <location evidence="1">Cytoplasm</location>
    </subcellularLocation>
</comment>
<evidence type="ECO:0000256" key="2">
    <source>
        <dbReference type="ARBA" id="ARBA00006161"/>
    </source>
</evidence>
<dbReference type="GO" id="GO:0051607">
    <property type="term" value="P:defense response to virus"/>
    <property type="evidence" value="ECO:0007669"/>
    <property type="project" value="UniProtKB-KW"/>
</dbReference>
<dbReference type="InterPro" id="IPR023101">
    <property type="entry name" value="AF1862-like_dom_sf"/>
</dbReference>
<organism evidence="6">
    <name type="scientific">Desulfatirhabdium butyrativorans</name>
    <dbReference type="NCBI Taxonomy" id="340467"/>
    <lineage>
        <taxon>Bacteria</taxon>
        <taxon>Pseudomonadati</taxon>
        <taxon>Thermodesulfobacteriota</taxon>
        <taxon>Desulfobacteria</taxon>
        <taxon>Desulfobacterales</taxon>
        <taxon>Desulfatirhabdiaceae</taxon>
        <taxon>Desulfatirhabdium</taxon>
    </lineage>
</organism>
<sequence length="121" mass="13711">MPRTLEQKYADIAWKQVDRVSPKEFDEYKARADSFPTFVMQAGLAQAVGFLKAKGDVYKKYLNDLALVLGKENDQAFYREVIQAERVEYRLLTRKALAAAGWLKRMAQARKASGELGGTHP</sequence>
<keyword evidence="3" id="KW-0963">Cytoplasm</keyword>
<evidence type="ECO:0000256" key="3">
    <source>
        <dbReference type="ARBA" id="ARBA00022490"/>
    </source>
</evidence>
<dbReference type="Pfam" id="PF09701">
    <property type="entry name" value="Cas_Cmr5"/>
    <property type="match status" value="1"/>
</dbReference>
<proteinExistence type="inferred from homology"/>
<dbReference type="NCBIfam" id="TIGR01881">
    <property type="entry name" value="cas_Cmr5"/>
    <property type="match status" value="1"/>
</dbReference>
<dbReference type="InterPro" id="IPR010160">
    <property type="entry name" value="CRISPR-assoc_prot_Cmr5"/>
</dbReference>
<gene>
    <name evidence="6" type="primary">cmr5</name>
    <name evidence="6" type="ORF">ENS29_13160</name>
</gene>
<dbReference type="GO" id="GO:0005737">
    <property type="term" value="C:cytoplasm"/>
    <property type="evidence" value="ECO:0007669"/>
    <property type="project" value="UniProtKB-SubCell"/>
</dbReference>
<dbReference type="EMBL" id="DSUH01000303">
    <property type="protein sequence ID" value="HGU33784.1"/>
    <property type="molecule type" value="Genomic_DNA"/>
</dbReference>
<comment type="similarity">
    <text evidence="2">Belongs to the CRISPR system Cmr5 family.</text>
</comment>
<name>A0A7C4RTI8_9BACT</name>
<evidence type="ECO:0000313" key="6">
    <source>
        <dbReference type="EMBL" id="HGU33784.1"/>
    </source>
</evidence>
<evidence type="ECO:0000256" key="5">
    <source>
        <dbReference type="ARBA" id="ARBA00030001"/>
    </source>
</evidence>
<evidence type="ECO:0000256" key="4">
    <source>
        <dbReference type="ARBA" id="ARBA00023118"/>
    </source>
</evidence>
<dbReference type="Gene3D" id="1.10.520.30">
    <property type="entry name" value="AF1862-like domain"/>
    <property type="match status" value="1"/>
</dbReference>
<protein>
    <recommendedName>
        <fullName evidence="5">CRISPR type III-B/RAMP module-associated protein Cmr5</fullName>
    </recommendedName>
</protein>